<reference evidence="1" key="1">
    <citation type="submission" date="2022-07" db="EMBL/GenBank/DDBJ databases">
        <title>Phylogenomic reconstructions and comparative analyses of Kickxellomycotina fungi.</title>
        <authorList>
            <person name="Reynolds N.K."/>
            <person name="Stajich J.E."/>
            <person name="Barry K."/>
            <person name="Grigoriev I.V."/>
            <person name="Crous P."/>
            <person name="Smith M.E."/>
        </authorList>
    </citation>
    <scope>NUCLEOTIDE SEQUENCE</scope>
    <source>
        <strain evidence="1">CBS 109366</strain>
    </source>
</reference>
<accession>A0ACC1K5V1</accession>
<dbReference type="Proteomes" id="UP001140234">
    <property type="component" value="Unassembled WGS sequence"/>
</dbReference>
<keyword evidence="2" id="KW-1185">Reference proteome</keyword>
<protein>
    <submittedName>
        <fullName evidence="1">Uncharacterized protein</fullName>
    </submittedName>
</protein>
<sequence>MQTTTVAAIALAVAGTAFAAAPAPTKAPEAAGNAHPDPRTVTVRTTVRNGAATNGLSLAAAALAGAIGFASY</sequence>
<dbReference type="EMBL" id="JANBUJ010000158">
    <property type="protein sequence ID" value="KAJ2773926.1"/>
    <property type="molecule type" value="Genomic_DNA"/>
</dbReference>
<proteinExistence type="predicted"/>
<organism evidence="1 2">
    <name type="scientific">Coemansia nantahalensis</name>
    <dbReference type="NCBI Taxonomy" id="2789366"/>
    <lineage>
        <taxon>Eukaryota</taxon>
        <taxon>Fungi</taxon>
        <taxon>Fungi incertae sedis</taxon>
        <taxon>Zoopagomycota</taxon>
        <taxon>Kickxellomycotina</taxon>
        <taxon>Kickxellomycetes</taxon>
        <taxon>Kickxellales</taxon>
        <taxon>Kickxellaceae</taxon>
        <taxon>Coemansia</taxon>
    </lineage>
</organism>
<evidence type="ECO:0000313" key="2">
    <source>
        <dbReference type="Proteomes" id="UP001140234"/>
    </source>
</evidence>
<evidence type="ECO:0000313" key="1">
    <source>
        <dbReference type="EMBL" id="KAJ2773926.1"/>
    </source>
</evidence>
<name>A0ACC1K5V1_9FUNG</name>
<gene>
    <name evidence="1" type="ORF">IWQ57_001060</name>
</gene>
<comment type="caution">
    <text evidence="1">The sequence shown here is derived from an EMBL/GenBank/DDBJ whole genome shotgun (WGS) entry which is preliminary data.</text>
</comment>
<feature type="non-terminal residue" evidence="1">
    <location>
        <position position="72"/>
    </location>
</feature>